<dbReference type="EMBL" id="KV407456">
    <property type="protein sequence ID" value="KZF24033.1"/>
    <property type="molecule type" value="Genomic_DNA"/>
</dbReference>
<feature type="chain" id="PRO_5007858916" evidence="1">
    <location>
        <begin position="20"/>
        <end position="105"/>
    </location>
</feature>
<evidence type="ECO:0000256" key="1">
    <source>
        <dbReference type="SAM" id="SignalP"/>
    </source>
</evidence>
<dbReference type="AlphaFoldDB" id="A0A165HWS8"/>
<accession>A0A165HWS8</accession>
<name>A0A165HWS8_XYLHT</name>
<dbReference type="Proteomes" id="UP000076632">
    <property type="component" value="Unassembled WGS sequence"/>
</dbReference>
<keyword evidence="1" id="KW-0732">Signal</keyword>
<gene>
    <name evidence="2" type="ORF">L228DRAFT_244897</name>
</gene>
<protein>
    <submittedName>
        <fullName evidence="2">Uncharacterized protein</fullName>
    </submittedName>
</protein>
<organism evidence="2 3">
    <name type="scientific">Xylona heveae (strain CBS 132557 / TC161)</name>
    <dbReference type="NCBI Taxonomy" id="1328760"/>
    <lineage>
        <taxon>Eukaryota</taxon>
        <taxon>Fungi</taxon>
        <taxon>Dikarya</taxon>
        <taxon>Ascomycota</taxon>
        <taxon>Pezizomycotina</taxon>
        <taxon>Xylonomycetes</taxon>
        <taxon>Xylonales</taxon>
        <taxon>Xylonaceae</taxon>
        <taxon>Xylona</taxon>
    </lineage>
</organism>
<dbReference type="GeneID" id="28897172"/>
<evidence type="ECO:0000313" key="3">
    <source>
        <dbReference type="Proteomes" id="UP000076632"/>
    </source>
</evidence>
<keyword evidence="3" id="KW-1185">Reference proteome</keyword>
<evidence type="ECO:0000313" key="2">
    <source>
        <dbReference type="EMBL" id="KZF24033.1"/>
    </source>
</evidence>
<reference evidence="2 3" key="1">
    <citation type="journal article" date="2016" name="Fungal Biol.">
        <title>The genome of Xylona heveae provides a window into fungal endophytism.</title>
        <authorList>
            <person name="Gazis R."/>
            <person name="Kuo A."/>
            <person name="Riley R."/>
            <person name="LaButti K."/>
            <person name="Lipzen A."/>
            <person name="Lin J."/>
            <person name="Amirebrahimi M."/>
            <person name="Hesse C.N."/>
            <person name="Spatafora J.W."/>
            <person name="Henrissat B."/>
            <person name="Hainaut M."/>
            <person name="Grigoriev I.V."/>
            <person name="Hibbett D.S."/>
        </authorList>
    </citation>
    <scope>NUCLEOTIDE SEQUENCE [LARGE SCALE GENOMIC DNA]</scope>
    <source>
        <strain evidence="2 3">TC161</strain>
    </source>
</reference>
<sequence length="105" mass="11345">MQFSLRLFLIFSAAGLAVANLWTNEYASDSKCIVDGVKDGECGPSSSTTELQPAVSRVAEVGGNDYDIIGPEMEAIVADVLGLNDEEFATKWAHRRRGPTPPQFP</sequence>
<feature type="signal peptide" evidence="1">
    <location>
        <begin position="1"/>
        <end position="19"/>
    </location>
</feature>
<proteinExistence type="predicted"/>
<dbReference type="RefSeq" id="XP_018189588.1">
    <property type="nucleotide sequence ID" value="XM_018332035.1"/>
</dbReference>
<dbReference type="InParanoid" id="A0A165HWS8"/>